<name>A0A9Q1Q5F9_9CARY</name>
<dbReference type="Proteomes" id="UP001153076">
    <property type="component" value="Unassembled WGS sequence"/>
</dbReference>
<comment type="caution">
    <text evidence="2">The sequence shown here is derived from an EMBL/GenBank/DDBJ whole genome shotgun (WGS) entry which is preliminary data.</text>
</comment>
<dbReference type="OrthoDB" id="5600002at2759"/>
<organism evidence="2 3">
    <name type="scientific">Carnegiea gigantea</name>
    <dbReference type="NCBI Taxonomy" id="171969"/>
    <lineage>
        <taxon>Eukaryota</taxon>
        <taxon>Viridiplantae</taxon>
        <taxon>Streptophyta</taxon>
        <taxon>Embryophyta</taxon>
        <taxon>Tracheophyta</taxon>
        <taxon>Spermatophyta</taxon>
        <taxon>Magnoliopsida</taxon>
        <taxon>eudicotyledons</taxon>
        <taxon>Gunneridae</taxon>
        <taxon>Pentapetalae</taxon>
        <taxon>Caryophyllales</taxon>
        <taxon>Cactineae</taxon>
        <taxon>Cactaceae</taxon>
        <taxon>Cactoideae</taxon>
        <taxon>Echinocereeae</taxon>
        <taxon>Carnegiea</taxon>
    </lineage>
</organism>
<dbReference type="AlphaFoldDB" id="A0A9Q1Q5F9"/>
<proteinExistence type="predicted"/>
<evidence type="ECO:0008006" key="4">
    <source>
        <dbReference type="Google" id="ProtNLM"/>
    </source>
</evidence>
<accession>A0A9Q1Q5F9</accession>
<feature type="compositionally biased region" description="Low complexity" evidence="1">
    <location>
        <begin position="59"/>
        <end position="74"/>
    </location>
</feature>
<reference evidence="2" key="1">
    <citation type="submission" date="2022-04" db="EMBL/GenBank/DDBJ databases">
        <title>Carnegiea gigantea Genome sequencing and assembly v2.</title>
        <authorList>
            <person name="Copetti D."/>
            <person name="Sanderson M.J."/>
            <person name="Burquez A."/>
            <person name="Wojciechowski M.F."/>
        </authorList>
    </citation>
    <scope>NUCLEOTIDE SEQUENCE</scope>
    <source>
        <strain evidence="2">SGP5-SGP5p</strain>
        <tissue evidence="2">Aerial part</tissue>
    </source>
</reference>
<sequence>MGSNNEWYAEEMFQKYLHDYMVKKNMHRTAEIFAKEATADVYPVEFVNLDQNHTGSAGSSQSSPQQQPRKGAQQRQEKKRAVNFGSTQISSSVYEGLKTIESESSPNAVPLKGWPLMVLNSYWQSSNNQQPMEMQKLHNDQELFAQLLAAAAAAALSPIPISTDPGILLRKWLDETTAHISP</sequence>
<evidence type="ECO:0000256" key="1">
    <source>
        <dbReference type="SAM" id="MobiDB-lite"/>
    </source>
</evidence>
<dbReference type="EMBL" id="JAKOGI010000914">
    <property type="protein sequence ID" value="KAJ8429270.1"/>
    <property type="molecule type" value="Genomic_DNA"/>
</dbReference>
<evidence type="ECO:0000313" key="2">
    <source>
        <dbReference type="EMBL" id="KAJ8429270.1"/>
    </source>
</evidence>
<gene>
    <name evidence="2" type="ORF">Cgig2_000758</name>
</gene>
<dbReference type="PROSITE" id="PS50896">
    <property type="entry name" value="LISH"/>
    <property type="match status" value="1"/>
</dbReference>
<keyword evidence="3" id="KW-1185">Reference proteome</keyword>
<feature type="region of interest" description="Disordered" evidence="1">
    <location>
        <begin position="51"/>
        <end position="85"/>
    </location>
</feature>
<protein>
    <recommendedName>
        <fullName evidence="4">LisH domain-containing protein</fullName>
    </recommendedName>
</protein>
<evidence type="ECO:0000313" key="3">
    <source>
        <dbReference type="Proteomes" id="UP001153076"/>
    </source>
</evidence>
<dbReference type="InterPro" id="IPR006594">
    <property type="entry name" value="LisH"/>
</dbReference>
<dbReference type="Pfam" id="PF08513">
    <property type="entry name" value="LisH"/>
    <property type="match status" value="1"/>
</dbReference>